<dbReference type="AlphaFoldDB" id="A0A840F1E0"/>
<dbReference type="Pfam" id="PF13476">
    <property type="entry name" value="AAA_23"/>
    <property type="match status" value="1"/>
</dbReference>
<evidence type="ECO:0000313" key="2">
    <source>
        <dbReference type="EMBL" id="MBB4135786.1"/>
    </source>
</evidence>
<organism evidence="2 3">
    <name type="scientific">Gordonia humi</name>
    <dbReference type="NCBI Taxonomy" id="686429"/>
    <lineage>
        <taxon>Bacteria</taxon>
        <taxon>Bacillati</taxon>
        <taxon>Actinomycetota</taxon>
        <taxon>Actinomycetes</taxon>
        <taxon>Mycobacteriales</taxon>
        <taxon>Gordoniaceae</taxon>
        <taxon>Gordonia</taxon>
    </lineage>
</organism>
<proteinExistence type="predicted"/>
<name>A0A840F1E0_9ACTN</name>
<comment type="caution">
    <text evidence="2">The sequence shown here is derived from an EMBL/GenBank/DDBJ whole genome shotgun (WGS) entry which is preliminary data.</text>
</comment>
<reference evidence="2 3" key="1">
    <citation type="submission" date="2020-08" db="EMBL/GenBank/DDBJ databases">
        <title>Sequencing the genomes of 1000 actinobacteria strains.</title>
        <authorList>
            <person name="Klenk H.-P."/>
        </authorList>
    </citation>
    <scope>NUCLEOTIDE SEQUENCE [LARGE SCALE GENOMIC DNA]</scope>
    <source>
        <strain evidence="2 3">DSM 45298</strain>
    </source>
</reference>
<gene>
    <name evidence="2" type="ORF">BKA16_002338</name>
</gene>
<dbReference type="InterPro" id="IPR038729">
    <property type="entry name" value="Rad50/SbcC_AAA"/>
</dbReference>
<protein>
    <recommendedName>
        <fullName evidence="1">Rad50/SbcC-type AAA domain-containing protein</fullName>
    </recommendedName>
</protein>
<dbReference type="EMBL" id="JACIFP010000001">
    <property type="protein sequence ID" value="MBB4135786.1"/>
    <property type="molecule type" value="Genomic_DNA"/>
</dbReference>
<accession>A0A840F1E0</accession>
<dbReference type="GO" id="GO:0006302">
    <property type="term" value="P:double-strand break repair"/>
    <property type="evidence" value="ECO:0007669"/>
    <property type="project" value="InterPro"/>
</dbReference>
<dbReference type="RefSeq" id="WP_343067384.1">
    <property type="nucleotide sequence ID" value="NZ_BAABHL010000124.1"/>
</dbReference>
<dbReference type="PANTHER" id="PTHR41259">
    <property type="entry name" value="DOUBLE-STRAND BREAK REPAIR RAD50 ATPASE, PUTATIVE-RELATED"/>
    <property type="match status" value="1"/>
</dbReference>
<evidence type="ECO:0000313" key="3">
    <source>
        <dbReference type="Proteomes" id="UP000551501"/>
    </source>
</evidence>
<keyword evidence="3" id="KW-1185">Reference proteome</keyword>
<evidence type="ECO:0000259" key="1">
    <source>
        <dbReference type="Pfam" id="PF13476"/>
    </source>
</evidence>
<dbReference type="Proteomes" id="UP000551501">
    <property type="component" value="Unassembled WGS sequence"/>
</dbReference>
<dbReference type="PANTHER" id="PTHR41259:SF1">
    <property type="entry name" value="DOUBLE-STRAND BREAK REPAIR RAD50 ATPASE, PUTATIVE-RELATED"/>
    <property type="match status" value="1"/>
</dbReference>
<feature type="domain" description="Rad50/SbcC-type AAA" evidence="1">
    <location>
        <begin position="3"/>
        <end position="48"/>
    </location>
</feature>
<sequence length="858" mass="90857">MTDFRGVADREVVFADNGVTVIEGENEAGKSTMVEALDLLLTTRANSTKAVVRDVQPAGRDIGSEVFAEISCGEYRFEYFKRFNKSPETALTVLEPAPEQLTGRPAHERVEQILGAALDSTLYRALRLLQSSDPELGDLTDSSALSRALDRAAGEANDETADSPESQELVAAVTKEYLRYFTAAQGRPSGELLHAQNAAATAAAAVAERERLLESVQEAADRLPEVVAEIAEAAAGESRQRVDVSTLAAQVAEADAVGDRLAAAKAVVAREEMAVEAAQAAVRERAGLRARLGQAESEIATTTTAVQDARAAAEVAGQRAAETAEQILVAQRQLDDVRAWIEHAEAAERTAAERRRLADTDATIAEATRLRDEIADATTSVAVLSATPEDAERAAVLDRDVAAARARLEAGAPTVTVTPLAGEVTVDGVGVDAEQTVSGASSTVVESASVRVEVTAGADVRALADDLARLEASAAELVDRCGVAALSEVAGAAARRTDLLRVVREGERALARVLDGRDFDAVTTLRAEIAARIPDTARSAPERADDLGALRVRERELAAAVAEVQRARDAELHRGNEERSKAQAWESSGATARVTALTLRDELATVVETASDVALDETATGAAERLSAAKGAEAKIAAESVRLDAAGVRAKHAEAEAALERTRTRLTHQRKLQAELSTRIEVCRNDGRLDELSDAVAENDAAQAALRRVTERAEGARVLHETLQRKRAESRARYVDPFARRLEELAAPVFGDGVRFSVGDDFQIVSRTLDGVTVDVTALSGGAREQLGLLARLACASLVDEADGVPVILDDALGYTDPKRLASMSSVIGAAGPNAQIIVLTCTPDRYRGVRDATLIAV</sequence>
<dbReference type="InterPro" id="IPR027417">
    <property type="entry name" value="P-loop_NTPase"/>
</dbReference>
<dbReference type="GO" id="GO:0016887">
    <property type="term" value="F:ATP hydrolysis activity"/>
    <property type="evidence" value="ECO:0007669"/>
    <property type="project" value="InterPro"/>
</dbReference>
<dbReference type="SUPFAM" id="SSF52540">
    <property type="entry name" value="P-loop containing nucleoside triphosphate hydrolases"/>
    <property type="match status" value="1"/>
</dbReference>
<dbReference type="Gene3D" id="3.40.50.300">
    <property type="entry name" value="P-loop containing nucleotide triphosphate hydrolases"/>
    <property type="match status" value="2"/>
</dbReference>